<sequence length="209" mass="23384">MASYLAFWYRTRGRVDEAQQLVRPNVKDSVLLFSDDDPTNDQSAIFDSSRVFLALGNTDRFLATMYALREYLHGTAILEGDRKIKTAYVSSKLTQQDEDGAEIIPFADPREDDIDEELAGGCCDGPCGEALSRWDGMMCCLICGDFCERRGCREALLAFEIAVKSCNTSHEAMIVSVLKTRFEKGETLLGDKVITLEEWKAGLKKERGL</sequence>
<dbReference type="EMBL" id="LT854256">
    <property type="protein sequence ID" value="SMR50763.1"/>
    <property type="molecule type" value="Genomic_DNA"/>
</dbReference>
<protein>
    <submittedName>
        <fullName evidence="1">Uncharacterized protein</fullName>
    </submittedName>
</protein>
<gene>
    <name evidence="1" type="ORF">ZT1E4_G4981</name>
</gene>
<proteinExistence type="predicted"/>
<evidence type="ECO:0000313" key="2">
    <source>
        <dbReference type="Proteomes" id="UP000245764"/>
    </source>
</evidence>
<name>A0A2H1GB39_ZYMTR</name>
<evidence type="ECO:0000313" key="1">
    <source>
        <dbReference type="EMBL" id="SMR50763.1"/>
    </source>
</evidence>
<accession>A0A2H1GB39</accession>
<dbReference type="Proteomes" id="UP000245764">
    <property type="component" value="Chromosome 4"/>
</dbReference>
<reference evidence="2" key="1">
    <citation type="submission" date="2017-05" db="EMBL/GenBank/DDBJ databases">
        <authorList>
            <person name="Song R."/>
            <person name="Chenine A.L."/>
            <person name="Ruprecht R.M."/>
        </authorList>
    </citation>
    <scope>NUCLEOTIDE SEQUENCE [LARGE SCALE GENOMIC DNA]</scope>
</reference>
<dbReference type="AlphaFoldDB" id="A0A2H1GB39"/>
<organism evidence="1 2">
    <name type="scientific">Zymoseptoria tritici ST99CH_1E4</name>
    <dbReference type="NCBI Taxonomy" id="1276532"/>
    <lineage>
        <taxon>Eukaryota</taxon>
        <taxon>Fungi</taxon>
        <taxon>Dikarya</taxon>
        <taxon>Ascomycota</taxon>
        <taxon>Pezizomycotina</taxon>
        <taxon>Dothideomycetes</taxon>
        <taxon>Dothideomycetidae</taxon>
        <taxon>Mycosphaerellales</taxon>
        <taxon>Mycosphaerellaceae</taxon>
        <taxon>Zymoseptoria</taxon>
    </lineage>
</organism>